<sequence>MDPRAFNLDLPFPLEDWNSSSDMSLINSGLYFTDMRRQFFETLVAEHAEHRHGDAWVKQGEAEYWCVEFNRTLHKRLSGIVIGDSRVLN</sequence>
<evidence type="ECO:0000313" key="1">
    <source>
        <dbReference type="EMBL" id="AXQ68729.1"/>
    </source>
</evidence>
<keyword evidence="2" id="KW-1185">Reference proteome</keyword>
<protein>
    <submittedName>
        <fullName evidence="1">Uncharacterized protein</fullName>
    </submittedName>
</protein>
<dbReference type="Proteomes" id="UP000259026">
    <property type="component" value="Segment"/>
</dbReference>
<name>A0A385EDE0_9CAUD</name>
<proteinExistence type="predicted"/>
<gene>
    <name evidence="1" type="ORF">CcrPW_gp190</name>
</gene>
<organism evidence="1 2">
    <name type="scientific">Caulobacter phage CcrPW</name>
    <dbReference type="NCBI Taxonomy" id="2283271"/>
    <lineage>
        <taxon>Viruses</taxon>
        <taxon>Duplodnaviria</taxon>
        <taxon>Heunggongvirae</taxon>
        <taxon>Uroviricota</taxon>
        <taxon>Caudoviricetes</taxon>
        <taxon>Jeanschmidtviridae</taxon>
        <taxon>Colossusvirus</taxon>
        <taxon>Colossusvirus PW</taxon>
    </lineage>
</organism>
<reference evidence="2" key="1">
    <citation type="submission" date="2018-07" db="EMBL/GenBank/DDBJ databases">
        <title>Giant CbK-like Caulobacter bacteriophages have genetically divergent genomes.</title>
        <authorList>
            <person name="Wilson K.M."/>
            <person name="Ely B."/>
        </authorList>
    </citation>
    <scope>NUCLEOTIDE SEQUENCE [LARGE SCALE GENOMIC DNA]</scope>
</reference>
<evidence type="ECO:0000313" key="2">
    <source>
        <dbReference type="Proteomes" id="UP000259026"/>
    </source>
</evidence>
<dbReference type="EMBL" id="MH588545">
    <property type="protein sequence ID" value="AXQ68729.1"/>
    <property type="molecule type" value="Genomic_DNA"/>
</dbReference>
<accession>A0A385EDE0</accession>
<reference evidence="1 2" key="2">
    <citation type="submission" date="2018-09" db="EMBL/GenBank/DDBJ databases">
        <title>Giant CbK-like Caulobacter bacteriophages have genetically divergent genomes.</title>
        <authorList>
            <person name="Wilson K."/>
            <person name="Ely B."/>
        </authorList>
    </citation>
    <scope>NUCLEOTIDE SEQUENCE [LARGE SCALE GENOMIC DNA]</scope>
</reference>